<comment type="caution">
    <text evidence="1">The sequence shown here is derived from an EMBL/GenBank/DDBJ whole genome shotgun (WGS) entry which is preliminary data.</text>
</comment>
<sequence>MELRRPGAEPGYDGGEVVVVMTTMLLAIPCDGLATRACLQRCGGAADGQQPQGLHAARIGADEGALSLQAVRGSEGAQSWT</sequence>
<gene>
    <name evidence="1" type="ORF">HaLaN_10716</name>
</gene>
<evidence type="ECO:0000313" key="2">
    <source>
        <dbReference type="Proteomes" id="UP000485058"/>
    </source>
</evidence>
<accession>A0A699YWM5</accession>
<organism evidence="1 2">
    <name type="scientific">Haematococcus lacustris</name>
    <name type="common">Green alga</name>
    <name type="synonym">Haematococcus pluvialis</name>
    <dbReference type="NCBI Taxonomy" id="44745"/>
    <lineage>
        <taxon>Eukaryota</taxon>
        <taxon>Viridiplantae</taxon>
        <taxon>Chlorophyta</taxon>
        <taxon>core chlorophytes</taxon>
        <taxon>Chlorophyceae</taxon>
        <taxon>CS clade</taxon>
        <taxon>Chlamydomonadales</taxon>
        <taxon>Haematococcaceae</taxon>
        <taxon>Haematococcus</taxon>
    </lineage>
</organism>
<protein>
    <submittedName>
        <fullName evidence="1">Uncharacterized protein</fullName>
    </submittedName>
</protein>
<feature type="non-terminal residue" evidence="1">
    <location>
        <position position="81"/>
    </location>
</feature>
<proteinExistence type="predicted"/>
<dbReference type="Proteomes" id="UP000485058">
    <property type="component" value="Unassembled WGS sequence"/>
</dbReference>
<dbReference type="AlphaFoldDB" id="A0A699YWM5"/>
<name>A0A699YWM5_HAELA</name>
<reference evidence="1 2" key="1">
    <citation type="submission" date="2020-02" db="EMBL/GenBank/DDBJ databases">
        <title>Draft genome sequence of Haematococcus lacustris strain NIES-144.</title>
        <authorList>
            <person name="Morimoto D."/>
            <person name="Nakagawa S."/>
            <person name="Yoshida T."/>
            <person name="Sawayama S."/>
        </authorList>
    </citation>
    <scope>NUCLEOTIDE SEQUENCE [LARGE SCALE GENOMIC DNA]</scope>
    <source>
        <strain evidence="1 2">NIES-144</strain>
    </source>
</reference>
<evidence type="ECO:0000313" key="1">
    <source>
        <dbReference type="EMBL" id="GFH14623.1"/>
    </source>
</evidence>
<dbReference type="EMBL" id="BLLF01000748">
    <property type="protein sequence ID" value="GFH14623.1"/>
    <property type="molecule type" value="Genomic_DNA"/>
</dbReference>
<keyword evidence="2" id="KW-1185">Reference proteome</keyword>